<dbReference type="InterPro" id="IPR010724">
    <property type="entry name" value="RepA_N"/>
</dbReference>
<dbReference type="Proteomes" id="UP001055149">
    <property type="component" value="Unassembled WGS sequence"/>
</dbReference>
<organism evidence="3 4">
    <name type="scientific">Ligilactobacillus pabuli</name>
    <dbReference type="NCBI Taxonomy" id="2886039"/>
    <lineage>
        <taxon>Bacteria</taxon>
        <taxon>Bacillati</taxon>
        <taxon>Bacillota</taxon>
        <taxon>Bacilli</taxon>
        <taxon>Lactobacillales</taxon>
        <taxon>Lactobacillaceae</taxon>
        <taxon>Ligilactobacillus</taxon>
    </lineage>
</organism>
<feature type="compositionally biased region" description="Polar residues" evidence="1">
    <location>
        <begin position="121"/>
        <end position="140"/>
    </location>
</feature>
<evidence type="ECO:0000313" key="4">
    <source>
        <dbReference type="Proteomes" id="UP001055149"/>
    </source>
</evidence>
<name>A0ABQ5JGT9_9LACO</name>
<dbReference type="Pfam" id="PF06970">
    <property type="entry name" value="RepA_N"/>
    <property type="match status" value="1"/>
</dbReference>
<feature type="region of interest" description="Disordered" evidence="1">
    <location>
        <begin position="108"/>
        <end position="140"/>
    </location>
</feature>
<feature type="domain" description="Replication initiator A N-terminal" evidence="2">
    <location>
        <begin position="5"/>
        <end position="49"/>
    </location>
</feature>
<reference evidence="3" key="1">
    <citation type="journal article" date="2022" name="Int. J. Syst. Evol. Microbiol.">
        <title>A novel species of lactic acid bacteria, Ligilactobacillus pabuli sp. nov., isolated from alfalfa silage.</title>
        <authorList>
            <person name="Tohno M."/>
            <person name="Tanizawa Y."/>
            <person name="Sawada H."/>
            <person name="Sakamoto M."/>
            <person name="Ohkuma M."/>
            <person name="Kobayashi H."/>
        </authorList>
    </citation>
    <scope>NUCLEOTIDE SEQUENCE</scope>
    <source>
        <strain evidence="3">AF129</strain>
    </source>
</reference>
<sequence>MQTYNRMSLSIKNKLVDEDGRPYSIYTNQQLADILNCSLRKVVNIKQELVNLKLLYQVKRGFNRKKWKNEPNILYLCELEVNGSDTYTPSNGSVQEIVSNHFGSARNDKLSTPISEKEANKSSIKSPLTTGKSAQNGDNNITKVSENAGYAQDTLKLNSNLTILKTLIQTINTDNNHSVQNDHDNSIVLNQGLLDNIADTLNHSLESQTILSDHALSMLGKACDDVPMLNKCLSAITSAKRYAERKIALDEPIQTEDAIFPDGFGKTASEKISRDVLSALLRLKTGKVRGDFASYLWGTVKSTFMQFREYQRGQENQRKNPNGGIIPMYQWSEVTC</sequence>
<keyword evidence="4" id="KW-1185">Reference proteome</keyword>
<proteinExistence type="predicted"/>
<gene>
    <name evidence="3" type="ORF">LPAF129_09160</name>
</gene>
<evidence type="ECO:0000256" key="1">
    <source>
        <dbReference type="SAM" id="MobiDB-lite"/>
    </source>
</evidence>
<protein>
    <recommendedName>
        <fullName evidence="2">Replication initiator A N-terminal domain-containing protein</fullName>
    </recommendedName>
</protein>
<evidence type="ECO:0000259" key="2">
    <source>
        <dbReference type="Pfam" id="PF06970"/>
    </source>
</evidence>
<dbReference type="EMBL" id="BQXH01000007">
    <property type="protein sequence ID" value="GKS81230.1"/>
    <property type="molecule type" value="Genomic_DNA"/>
</dbReference>
<evidence type="ECO:0000313" key="3">
    <source>
        <dbReference type="EMBL" id="GKS81230.1"/>
    </source>
</evidence>
<accession>A0ABQ5JGT9</accession>
<comment type="caution">
    <text evidence="3">The sequence shown here is derived from an EMBL/GenBank/DDBJ whole genome shotgun (WGS) entry which is preliminary data.</text>
</comment>